<keyword evidence="2" id="KW-1185">Reference proteome</keyword>
<dbReference type="AlphaFoldDB" id="A0A9N9Y558"/>
<organism evidence="1 2">
    <name type="scientific">Clonostachys byssicola</name>
    <dbReference type="NCBI Taxonomy" id="160290"/>
    <lineage>
        <taxon>Eukaryota</taxon>
        <taxon>Fungi</taxon>
        <taxon>Dikarya</taxon>
        <taxon>Ascomycota</taxon>
        <taxon>Pezizomycotina</taxon>
        <taxon>Sordariomycetes</taxon>
        <taxon>Hypocreomycetidae</taxon>
        <taxon>Hypocreales</taxon>
        <taxon>Bionectriaceae</taxon>
        <taxon>Clonostachys</taxon>
    </lineage>
</organism>
<dbReference type="EMBL" id="CABFNO020001436">
    <property type="protein sequence ID" value="CAG9987672.1"/>
    <property type="molecule type" value="Genomic_DNA"/>
</dbReference>
<protein>
    <submittedName>
        <fullName evidence="1">Uncharacterized protein</fullName>
    </submittedName>
</protein>
<reference evidence="1 2" key="2">
    <citation type="submission" date="2021-10" db="EMBL/GenBank/DDBJ databases">
        <authorList>
            <person name="Piombo E."/>
        </authorList>
    </citation>
    <scope>NUCLEOTIDE SEQUENCE [LARGE SCALE GENOMIC DNA]</scope>
</reference>
<proteinExistence type="predicted"/>
<gene>
    <name evidence="1" type="ORF">CBYS24578_00014950</name>
</gene>
<evidence type="ECO:0000313" key="1">
    <source>
        <dbReference type="EMBL" id="CAG9987672.1"/>
    </source>
</evidence>
<name>A0A9N9Y558_9HYPO</name>
<accession>A0A9N9Y558</accession>
<comment type="caution">
    <text evidence="1">The sequence shown here is derived from an EMBL/GenBank/DDBJ whole genome shotgun (WGS) entry which is preliminary data.</text>
</comment>
<reference evidence="2" key="1">
    <citation type="submission" date="2019-06" db="EMBL/GenBank/DDBJ databases">
        <authorList>
            <person name="Broberg M."/>
        </authorList>
    </citation>
    <scope>NUCLEOTIDE SEQUENCE [LARGE SCALE GENOMIC DNA]</scope>
</reference>
<dbReference type="Proteomes" id="UP000754883">
    <property type="component" value="Unassembled WGS sequence"/>
</dbReference>
<evidence type="ECO:0000313" key="2">
    <source>
        <dbReference type="Proteomes" id="UP000754883"/>
    </source>
</evidence>
<sequence>MLQDFLLSDISLQDESSTSDLSELSLIRRSGKWILFINNPQGADSVRSTSAYPPIEVNLEQALLPANSSSTWRSEQIVGFVQGVELLDRGRVSLEALKIRSFEEHLQWCVAVKGNVEHLVSYADSMKAGLESPHS</sequence>